<evidence type="ECO:0000313" key="1">
    <source>
        <dbReference type="EMBL" id="CAI2377452.1"/>
    </source>
</evidence>
<evidence type="ECO:0000313" key="2">
    <source>
        <dbReference type="Proteomes" id="UP001295684"/>
    </source>
</evidence>
<organism evidence="1 2">
    <name type="scientific">Euplotes crassus</name>
    <dbReference type="NCBI Taxonomy" id="5936"/>
    <lineage>
        <taxon>Eukaryota</taxon>
        <taxon>Sar</taxon>
        <taxon>Alveolata</taxon>
        <taxon>Ciliophora</taxon>
        <taxon>Intramacronucleata</taxon>
        <taxon>Spirotrichea</taxon>
        <taxon>Hypotrichia</taxon>
        <taxon>Euplotida</taxon>
        <taxon>Euplotidae</taxon>
        <taxon>Moneuplotes</taxon>
    </lineage>
</organism>
<gene>
    <name evidence="1" type="ORF">ECRASSUSDP1_LOCUS18838</name>
</gene>
<protein>
    <submittedName>
        <fullName evidence="1">Uncharacterized protein</fullName>
    </submittedName>
</protein>
<name>A0AAD2D2D1_EUPCR</name>
<proteinExistence type="predicted"/>
<dbReference type="EMBL" id="CAMPGE010019093">
    <property type="protein sequence ID" value="CAI2377452.1"/>
    <property type="molecule type" value="Genomic_DNA"/>
</dbReference>
<accession>A0AAD2D2D1</accession>
<dbReference type="Proteomes" id="UP001295684">
    <property type="component" value="Unassembled WGS sequence"/>
</dbReference>
<keyword evidence="2" id="KW-1185">Reference proteome</keyword>
<sequence length="53" mass="6557">MVLYSSNSQECQFLFHFIEKLYNTICFMGQEFSRTAFEEEANYLCKRFELRWQ</sequence>
<reference evidence="1" key="1">
    <citation type="submission" date="2023-07" db="EMBL/GenBank/DDBJ databases">
        <authorList>
            <consortium name="AG Swart"/>
            <person name="Singh M."/>
            <person name="Singh A."/>
            <person name="Seah K."/>
            <person name="Emmerich C."/>
        </authorList>
    </citation>
    <scope>NUCLEOTIDE SEQUENCE</scope>
    <source>
        <strain evidence="1">DP1</strain>
    </source>
</reference>
<dbReference type="AlphaFoldDB" id="A0AAD2D2D1"/>
<comment type="caution">
    <text evidence="1">The sequence shown here is derived from an EMBL/GenBank/DDBJ whole genome shotgun (WGS) entry which is preliminary data.</text>
</comment>